<evidence type="ECO:0000256" key="11">
    <source>
        <dbReference type="ARBA" id="ARBA00023264"/>
    </source>
</evidence>
<dbReference type="CDD" id="cd09158">
    <property type="entry name" value="PLDc_EcCLS_like_2"/>
    <property type="match status" value="1"/>
</dbReference>
<dbReference type="InterPro" id="IPR001736">
    <property type="entry name" value="PLipase_D/transphosphatidylase"/>
</dbReference>
<dbReference type="GO" id="GO:0008808">
    <property type="term" value="F:cardiolipin synthase activity"/>
    <property type="evidence" value="ECO:0007669"/>
    <property type="project" value="UniProtKB-UniRule"/>
</dbReference>
<feature type="domain" description="PLD phosphodiesterase" evidence="13">
    <location>
        <begin position="410"/>
        <end position="437"/>
    </location>
</feature>
<dbReference type="EC" id="2.7.8.-" evidence="12"/>
<dbReference type="GO" id="GO:0032049">
    <property type="term" value="P:cardiolipin biosynthetic process"/>
    <property type="evidence" value="ECO:0007669"/>
    <property type="project" value="UniProtKB-UniRule"/>
</dbReference>
<evidence type="ECO:0000313" key="14">
    <source>
        <dbReference type="EMBL" id="ALN56099.1"/>
    </source>
</evidence>
<feature type="domain" description="PLD phosphodiesterase" evidence="13">
    <location>
        <begin position="232"/>
        <end position="259"/>
    </location>
</feature>
<dbReference type="AlphaFoldDB" id="A0A0S2DC85"/>
<keyword evidence="8" id="KW-0443">Lipid metabolism</keyword>
<dbReference type="Pfam" id="PF13396">
    <property type="entry name" value="PLDc_N"/>
    <property type="match status" value="1"/>
</dbReference>
<evidence type="ECO:0000256" key="10">
    <source>
        <dbReference type="ARBA" id="ARBA00023209"/>
    </source>
</evidence>
<proteinExistence type="predicted"/>
<dbReference type="PANTHER" id="PTHR21248">
    <property type="entry name" value="CARDIOLIPIN SYNTHASE"/>
    <property type="match status" value="1"/>
</dbReference>
<accession>A0A0S2DC85</accession>
<dbReference type="Proteomes" id="UP000061569">
    <property type="component" value="Chromosome"/>
</dbReference>
<dbReference type="NCBIfam" id="TIGR04265">
    <property type="entry name" value="bac_cardiolipin"/>
    <property type="match status" value="1"/>
</dbReference>
<organism evidence="14 15">
    <name type="scientific">Lysobacter enzymogenes</name>
    <dbReference type="NCBI Taxonomy" id="69"/>
    <lineage>
        <taxon>Bacteria</taxon>
        <taxon>Pseudomonadati</taxon>
        <taxon>Pseudomonadota</taxon>
        <taxon>Gammaproteobacteria</taxon>
        <taxon>Lysobacterales</taxon>
        <taxon>Lysobacteraceae</taxon>
        <taxon>Lysobacter</taxon>
    </lineage>
</organism>
<dbReference type="Gene3D" id="3.30.870.10">
    <property type="entry name" value="Endonuclease Chain A"/>
    <property type="match status" value="2"/>
</dbReference>
<dbReference type="InterPro" id="IPR022924">
    <property type="entry name" value="Cardiolipin_synthase"/>
</dbReference>
<keyword evidence="9" id="KW-0472">Membrane</keyword>
<dbReference type="SMART" id="SM00155">
    <property type="entry name" value="PLDc"/>
    <property type="match status" value="2"/>
</dbReference>
<evidence type="ECO:0000256" key="3">
    <source>
        <dbReference type="ARBA" id="ARBA00022516"/>
    </source>
</evidence>
<dbReference type="InterPro" id="IPR025202">
    <property type="entry name" value="PLD-like_dom"/>
</dbReference>
<dbReference type="OrthoDB" id="9762009at2"/>
<dbReference type="STRING" id="69.GLE_0741"/>
<dbReference type="EMBL" id="CP013140">
    <property type="protein sequence ID" value="ALN56099.1"/>
    <property type="molecule type" value="Genomic_DNA"/>
</dbReference>
<evidence type="ECO:0000256" key="2">
    <source>
        <dbReference type="ARBA" id="ARBA00022475"/>
    </source>
</evidence>
<keyword evidence="2" id="KW-1003">Cell membrane</keyword>
<evidence type="ECO:0000256" key="12">
    <source>
        <dbReference type="NCBIfam" id="TIGR04265"/>
    </source>
</evidence>
<dbReference type="InterPro" id="IPR027379">
    <property type="entry name" value="CLS_N"/>
</dbReference>
<keyword evidence="4" id="KW-0808">Transferase</keyword>
<dbReference type="PATRIC" id="fig|69.6.peg.729"/>
<comment type="subcellular location">
    <subcellularLocation>
        <location evidence="1">Cell membrane</location>
        <topology evidence="1">Multi-pass membrane protein</topology>
    </subcellularLocation>
</comment>
<evidence type="ECO:0000256" key="8">
    <source>
        <dbReference type="ARBA" id="ARBA00023098"/>
    </source>
</evidence>
<evidence type="ECO:0000256" key="5">
    <source>
        <dbReference type="ARBA" id="ARBA00022692"/>
    </source>
</evidence>
<dbReference type="SUPFAM" id="SSF56024">
    <property type="entry name" value="Phospholipase D/nuclease"/>
    <property type="match status" value="2"/>
</dbReference>
<dbReference type="PROSITE" id="PS50035">
    <property type="entry name" value="PLD"/>
    <property type="match status" value="2"/>
</dbReference>
<evidence type="ECO:0000256" key="7">
    <source>
        <dbReference type="ARBA" id="ARBA00022989"/>
    </source>
</evidence>
<sequence>MSLDLTWLPTALNLGLTGFVFAAHLLIAARALTRPNRTPASRAAWVAVIMLAPVAGMVAYLLLGETNIGRARVDRIEHAGKRMPSPDDAANAPSAVPDHAAPLFELARSINGFHAVGGNRIALLGDEDSAADDPKRDCRLAIDALVADIEQARESVHIAFYIWLDDGAGGRVADAVADAARRGVACRVMVDAFGSRAFIAGERWKQLGGAGVKLLRTLDDLNRLQHIAFSRMDLRDHRKIVVIDNKIAYCGSQNCADAEFRIKPAYAPWIDLLLRCEGPVVRQTQFLFLSGWIPETGETGLDDYPDAATPQRFDEDCIAQAFETGPVVRHNAMSDMFAACIYAARRELTIVTPYFVPDESILRAICAAPRRGAATRLVFPQRNDSWFVGQTCRSTYADLLRAGVEVYEYPLGILHTKAMCIDGEVALVGSANMDRRSLDLNFENNLVIADRALVAAIRRRQDKYLSVSHRVALDEVEAWPLRVRLVQNAVAMMSPVL</sequence>
<keyword evidence="10" id="KW-0594">Phospholipid biosynthesis</keyword>
<evidence type="ECO:0000256" key="1">
    <source>
        <dbReference type="ARBA" id="ARBA00004651"/>
    </source>
</evidence>
<evidence type="ECO:0000256" key="9">
    <source>
        <dbReference type="ARBA" id="ARBA00023136"/>
    </source>
</evidence>
<keyword evidence="5" id="KW-0812">Transmembrane</keyword>
<dbReference type="KEGG" id="lez:GLE_0741"/>
<evidence type="ECO:0000256" key="6">
    <source>
        <dbReference type="ARBA" id="ARBA00022737"/>
    </source>
</evidence>
<keyword evidence="3" id="KW-0444">Lipid biosynthesis</keyword>
<evidence type="ECO:0000256" key="4">
    <source>
        <dbReference type="ARBA" id="ARBA00022679"/>
    </source>
</evidence>
<keyword evidence="7" id="KW-1133">Transmembrane helix</keyword>
<evidence type="ECO:0000259" key="13">
    <source>
        <dbReference type="PROSITE" id="PS50035"/>
    </source>
</evidence>
<dbReference type="PANTHER" id="PTHR21248:SF22">
    <property type="entry name" value="PHOSPHOLIPASE D"/>
    <property type="match status" value="1"/>
</dbReference>
<keyword evidence="6" id="KW-0677">Repeat</keyword>
<dbReference type="Pfam" id="PF13091">
    <property type="entry name" value="PLDc_2"/>
    <property type="match status" value="2"/>
</dbReference>
<evidence type="ECO:0000313" key="15">
    <source>
        <dbReference type="Proteomes" id="UP000061569"/>
    </source>
</evidence>
<reference evidence="14 15" key="1">
    <citation type="submission" date="2015-11" db="EMBL/GenBank/DDBJ databases">
        <title>Genome sequences of Lysobacter enzymogenes strain C3 and Lysobacter antibioticus ATCC 29479.</title>
        <authorList>
            <person name="Kobayashi D.Y."/>
        </authorList>
    </citation>
    <scope>NUCLEOTIDE SEQUENCE [LARGE SCALE GENOMIC DNA]</scope>
    <source>
        <strain evidence="14 15">C3</strain>
    </source>
</reference>
<name>A0A0S2DC85_LYSEN</name>
<gene>
    <name evidence="14" type="ORF">GLE_0741</name>
</gene>
<protein>
    <recommendedName>
        <fullName evidence="12">Cardiolipin synthase</fullName>
        <ecNumber evidence="12">2.7.8.-</ecNumber>
    </recommendedName>
</protein>
<dbReference type="GO" id="GO:0005886">
    <property type="term" value="C:plasma membrane"/>
    <property type="evidence" value="ECO:0007669"/>
    <property type="project" value="UniProtKB-SubCell"/>
</dbReference>
<keyword evidence="11" id="KW-1208">Phospholipid metabolism</keyword>